<evidence type="ECO:0000256" key="1">
    <source>
        <dbReference type="ARBA" id="ARBA00023015"/>
    </source>
</evidence>
<dbReference type="InterPro" id="IPR050204">
    <property type="entry name" value="AraC_XylS_family_regulators"/>
</dbReference>
<sequence length="323" mass="36074">MPLVENLTALARRASYVVSKNLEEQALQFTDWHLQYKQISSGRFKGASAITQLSGVRIHVEALNTRILQKGGVPEGTIAVGIPLELEGPANICGEQSSKDTLHVFSCFSDFEFVSPEKHLVANIELETKALCSTENQLLAKQLQTSLSAPAILLQPDAATQLRNMIQQISKISAELPVHDMALQASWQSQLERRVMFGLLESITTSSDAIKEDLKLRKSWQVVKQVERLLENPETCVTSIAELCVALHLSRRTIQYAFEYAIGMNPVSYLRAVRLNHVRADLLNGESVTFAATQWGFLHLSAFAQDYYKLFGELPSITQKKFK</sequence>
<comment type="caution">
    <text evidence="5">The sequence shown here is derived from an EMBL/GenBank/DDBJ whole genome shotgun (WGS) entry which is preliminary data.</text>
</comment>
<feature type="domain" description="HTH araC/xylS-type" evidence="4">
    <location>
        <begin position="220"/>
        <end position="321"/>
    </location>
</feature>
<accession>A0ABS8D1L2</accession>
<proteinExistence type="predicted"/>
<protein>
    <submittedName>
        <fullName evidence="5">Helix-turn-helix domain-containing protein</fullName>
    </submittedName>
</protein>
<dbReference type="PANTHER" id="PTHR46796:SF12">
    <property type="entry name" value="HTH-TYPE DNA-BINDING TRANSCRIPTIONAL ACTIVATOR EUTR"/>
    <property type="match status" value="1"/>
</dbReference>
<dbReference type="Proteomes" id="UP001165395">
    <property type="component" value="Unassembled WGS sequence"/>
</dbReference>
<keyword evidence="6" id="KW-1185">Reference proteome</keyword>
<dbReference type="Gene3D" id="1.10.10.60">
    <property type="entry name" value="Homeodomain-like"/>
    <property type="match status" value="1"/>
</dbReference>
<evidence type="ECO:0000256" key="2">
    <source>
        <dbReference type="ARBA" id="ARBA00023125"/>
    </source>
</evidence>
<name>A0ABS8D1L2_9NEIS</name>
<dbReference type="RefSeq" id="WP_227177497.1">
    <property type="nucleotide sequence ID" value="NZ_JAJBZT010000001.1"/>
</dbReference>
<evidence type="ECO:0000256" key="3">
    <source>
        <dbReference type="ARBA" id="ARBA00023163"/>
    </source>
</evidence>
<keyword evidence="1" id="KW-0805">Transcription regulation</keyword>
<dbReference type="PANTHER" id="PTHR46796">
    <property type="entry name" value="HTH-TYPE TRANSCRIPTIONAL ACTIVATOR RHAS-RELATED"/>
    <property type="match status" value="1"/>
</dbReference>
<dbReference type="EMBL" id="JAJBZT010000001">
    <property type="protein sequence ID" value="MCB6182079.1"/>
    <property type="molecule type" value="Genomic_DNA"/>
</dbReference>
<dbReference type="PROSITE" id="PS01124">
    <property type="entry name" value="HTH_ARAC_FAMILY_2"/>
    <property type="match status" value="1"/>
</dbReference>
<organism evidence="5 6">
    <name type="scientific">Leeia speluncae</name>
    <dbReference type="NCBI Taxonomy" id="2884804"/>
    <lineage>
        <taxon>Bacteria</taxon>
        <taxon>Pseudomonadati</taxon>
        <taxon>Pseudomonadota</taxon>
        <taxon>Betaproteobacteria</taxon>
        <taxon>Neisseriales</taxon>
        <taxon>Leeiaceae</taxon>
        <taxon>Leeia</taxon>
    </lineage>
</organism>
<keyword evidence="2" id="KW-0238">DNA-binding</keyword>
<keyword evidence="3" id="KW-0804">Transcription</keyword>
<evidence type="ECO:0000313" key="5">
    <source>
        <dbReference type="EMBL" id="MCB6182079.1"/>
    </source>
</evidence>
<dbReference type="SMART" id="SM00342">
    <property type="entry name" value="HTH_ARAC"/>
    <property type="match status" value="1"/>
</dbReference>
<evidence type="ECO:0000313" key="6">
    <source>
        <dbReference type="Proteomes" id="UP001165395"/>
    </source>
</evidence>
<dbReference type="InterPro" id="IPR018060">
    <property type="entry name" value="HTH_AraC"/>
</dbReference>
<reference evidence="5" key="1">
    <citation type="submission" date="2021-10" db="EMBL/GenBank/DDBJ databases">
        <title>The complete genome sequence of Leeia sp. TBRC 13508.</title>
        <authorList>
            <person name="Charoenyingcharoen P."/>
            <person name="Yukphan P."/>
        </authorList>
    </citation>
    <scope>NUCLEOTIDE SEQUENCE</scope>
    <source>
        <strain evidence="5">TBRC 13508</strain>
    </source>
</reference>
<gene>
    <name evidence="5" type="ORF">LIN78_00720</name>
</gene>
<evidence type="ECO:0000259" key="4">
    <source>
        <dbReference type="PROSITE" id="PS01124"/>
    </source>
</evidence>
<dbReference type="Pfam" id="PF12833">
    <property type="entry name" value="HTH_18"/>
    <property type="match status" value="1"/>
</dbReference>